<name>A0ABR1ZJZ3_9ROSI</name>
<comment type="caution">
    <text evidence="1">The sequence shown here is derived from an EMBL/GenBank/DDBJ whole genome shotgun (WGS) entry which is preliminary data.</text>
</comment>
<sequence>MVNRGEQPSTITGFIRARDVEYLPQVARDGWTGEVTCPPRNEHTSIMLKPREYDVFAVVPVMALPSFPKICNKDLEELKTKRLILC</sequence>
<evidence type="ECO:0000313" key="1">
    <source>
        <dbReference type="EMBL" id="KAK8480652.1"/>
    </source>
</evidence>
<keyword evidence="2" id="KW-1185">Reference proteome</keyword>
<organism evidence="1 2">
    <name type="scientific">Hibiscus sabdariffa</name>
    <name type="common">roselle</name>
    <dbReference type="NCBI Taxonomy" id="183260"/>
    <lineage>
        <taxon>Eukaryota</taxon>
        <taxon>Viridiplantae</taxon>
        <taxon>Streptophyta</taxon>
        <taxon>Embryophyta</taxon>
        <taxon>Tracheophyta</taxon>
        <taxon>Spermatophyta</taxon>
        <taxon>Magnoliopsida</taxon>
        <taxon>eudicotyledons</taxon>
        <taxon>Gunneridae</taxon>
        <taxon>Pentapetalae</taxon>
        <taxon>rosids</taxon>
        <taxon>malvids</taxon>
        <taxon>Malvales</taxon>
        <taxon>Malvaceae</taxon>
        <taxon>Malvoideae</taxon>
        <taxon>Hibiscus</taxon>
    </lineage>
</organism>
<evidence type="ECO:0000313" key="2">
    <source>
        <dbReference type="Proteomes" id="UP001396334"/>
    </source>
</evidence>
<dbReference type="Proteomes" id="UP001396334">
    <property type="component" value="Unassembled WGS sequence"/>
</dbReference>
<accession>A0ABR1ZJZ3</accession>
<protein>
    <submittedName>
        <fullName evidence="1">Uncharacterized protein</fullName>
    </submittedName>
</protein>
<proteinExistence type="predicted"/>
<gene>
    <name evidence="1" type="ORF">V6N11_012045</name>
</gene>
<dbReference type="EMBL" id="JBBPBN010001001">
    <property type="protein sequence ID" value="KAK8480652.1"/>
    <property type="molecule type" value="Genomic_DNA"/>
</dbReference>
<reference evidence="1 2" key="1">
    <citation type="journal article" date="2024" name="G3 (Bethesda)">
        <title>Genome assembly of Hibiscus sabdariffa L. provides insights into metabolisms of medicinal natural products.</title>
        <authorList>
            <person name="Kim T."/>
        </authorList>
    </citation>
    <scope>NUCLEOTIDE SEQUENCE [LARGE SCALE GENOMIC DNA]</scope>
    <source>
        <strain evidence="1">TK-2024</strain>
        <tissue evidence="1">Old leaves</tissue>
    </source>
</reference>